<dbReference type="InterPro" id="IPR056823">
    <property type="entry name" value="TEN-like_YD-shell"/>
</dbReference>
<evidence type="ECO:0000256" key="2">
    <source>
        <dbReference type="SAM" id="Phobius"/>
    </source>
</evidence>
<dbReference type="InterPro" id="IPR022385">
    <property type="entry name" value="Rhs_assc_core"/>
</dbReference>
<feature type="transmembrane region" description="Helical" evidence="2">
    <location>
        <begin position="178"/>
        <end position="202"/>
    </location>
</feature>
<dbReference type="Gene3D" id="2.180.10.10">
    <property type="entry name" value="RHS repeat-associated core"/>
    <property type="match status" value="1"/>
</dbReference>
<dbReference type="InterPro" id="IPR050708">
    <property type="entry name" value="T6SS_VgrG/RHS"/>
</dbReference>
<dbReference type="PANTHER" id="PTHR32305">
    <property type="match status" value="1"/>
</dbReference>
<dbReference type="Pfam" id="PF25023">
    <property type="entry name" value="TEN_YD-shell"/>
    <property type="match status" value="1"/>
</dbReference>
<organism evidence="4">
    <name type="scientific">bioreactor metagenome</name>
    <dbReference type="NCBI Taxonomy" id="1076179"/>
    <lineage>
        <taxon>unclassified sequences</taxon>
        <taxon>metagenomes</taxon>
        <taxon>ecological metagenomes</taxon>
    </lineage>
</organism>
<comment type="caution">
    <text evidence="4">The sequence shown here is derived from an EMBL/GenBank/DDBJ whole genome shotgun (WGS) entry which is preliminary data.</text>
</comment>
<dbReference type="AlphaFoldDB" id="A0A645EMB4"/>
<protein>
    <recommendedName>
        <fullName evidence="3">Teneurin-like YD-shell domain-containing protein</fullName>
    </recommendedName>
</protein>
<reference evidence="4" key="1">
    <citation type="submission" date="2019-08" db="EMBL/GenBank/DDBJ databases">
        <authorList>
            <person name="Kucharzyk K."/>
            <person name="Murdoch R.W."/>
            <person name="Higgins S."/>
            <person name="Loffler F."/>
        </authorList>
    </citation>
    <scope>NUCLEOTIDE SEQUENCE</scope>
</reference>
<accession>A0A645EMB4</accession>
<sequence>MDGVRTYYLYNAHGDVVNLTDSSATAIKSYDYDAFGVERNIASGDANPFRYCGEYYDKETNTYYLRARNYDPTTGRFLSKDTVHARLKNIFDPYGDYQGTQLTGGVYVDWTEGQYVVNDPLSLNLYTYSQNNPIMYSDPNGNWIHILIGAAIGFAVGGAISAVTQYVMTGKIDIGQTLIAAGTGALSGGLAATGVVLIGQIAGNTLLGAASSFGNQLYMNKGDIKKTNVTDILISAFLGGVGGALGGAGGGSTHLDSLSNQLFKRVGNAVKNQSGNALKKEITNAVSYYLKNSLKQNATIMYNVLKSYIPTVVKGGTDWIDKLFSSNEA</sequence>
<keyword evidence="2" id="KW-0472">Membrane</keyword>
<evidence type="ECO:0000313" key="4">
    <source>
        <dbReference type="EMBL" id="MPN03155.1"/>
    </source>
</evidence>
<proteinExistence type="predicted"/>
<keyword evidence="2" id="KW-1133">Transmembrane helix</keyword>
<dbReference type="EMBL" id="VSSQ01049080">
    <property type="protein sequence ID" value="MPN03155.1"/>
    <property type="molecule type" value="Genomic_DNA"/>
</dbReference>
<feature type="domain" description="Teneurin-like YD-shell" evidence="3">
    <location>
        <begin position="6"/>
        <end position="134"/>
    </location>
</feature>
<keyword evidence="2" id="KW-0812">Transmembrane</keyword>
<name>A0A645EMB4_9ZZZZ</name>
<keyword evidence="1" id="KW-0677">Repeat</keyword>
<dbReference type="NCBIfam" id="TIGR03696">
    <property type="entry name" value="Rhs_assc_core"/>
    <property type="match status" value="1"/>
</dbReference>
<gene>
    <name evidence="4" type="ORF">SDC9_150380</name>
</gene>
<evidence type="ECO:0000259" key="3">
    <source>
        <dbReference type="Pfam" id="PF25023"/>
    </source>
</evidence>
<feature type="transmembrane region" description="Helical" evidence="2">
    <location>
        <begin position="143"/>
        <end position="166"/>
    </location>
</feature>
<dbReference type="PANTHER" id="PTHR32305:SF15">
    <property type="entry name" value="PROTEIN RHSA-RELATED"/>
    <property type="match status" value="1"/>
</dbReference>
<evidence type="ECO:0000256" key="1">
    <source>
        <dbReference type="ARBA" id="ARBA00022737"/>
    </source>
</evidence>